<reference evidence="5 6" key="1">
    <citation type="journal article" date="2014" name="Int. J. Syst. Evol. Microbiol.">
        <title>Complete genome sequence of Corynebacterium casei LMG S-19264T (=DSM 44701T), isolated from a smear-ripened cheese.</title>
        <authorList>
            <consortium name="US DOE Joint Genome Institute (JGI-PGF)"/>
            <person name="Walter F."/>
            <person name="Albersmeier A."/>
            <person name="Kalinowski J."/>
            <person name="Ruckert C."/>
        </authorList>
    </citation>
    <scope>NUCLEOTIDE SEQUENCE [LARGE SCALE GENOMIC DNA]</scope>
    <source>
        <strain evidence="5 6">CGMCC 1.12976</strain>
    </source>
</reference>
<dbReference type="PANTHER" id="PTHR44196:SF1">
    <property type="entry name" value="DEHYDROGENASE_REDUCTASE SDR FAMILY MEMBER 7B"/>
    <property type="match status" value="1"/>
</dbReference>
<dbReference type="AlphaFoldDB" id="A0A917BD58"/>
<dbReference type="PANTHER" id="PTHR44196">
    <property type="entry name" value="DEHYDROGENASE/REDUCTASE SDR FAMILY MEMBER 7B"/>
    <property type="match status" value="1"/>
</dbReference>
<evidence type="ECO:0000259" key="4">
    <source>
        <dbReference type="SMART" id="SM00822"/>
    </source>
</evidence>
<evidence type="ECO:0000313" key="6">
    <source>
        <dbReference type="Proteomes" id="UP000598775"/>
    </source>
</evidence>
<evidence type="ECO:0000313" key="5">
    <source>
        <dbReference type="EMBL" id="GGF32917.1"/>
    </source>
</evidence>
<dbReference type="InterPro" id="IPR036291">
    <property type="entry name" value="NAD(P)-bd_dom_sf"/>
</dbReference>
<protein>
    <recommendedName>
        <fullName evidence="4">Ketoreductase domain-containing protein</fullName>
    </recommendedName>
</protein>
<accession>A0A917BD58</accession>
<keyword evidence="2" id="KW-0560">Oxidoreductase</keyword>
<comment type="similarity">
    <text evidence="1 3">Belongs to the short-chain dehydrogenases/reductases (SDR) family.</text>
</comment>
<gene>
    <name evidence="5" type="ORF">GCM10011399_27550</name>
</gene>
<dbReference type="Gene3D" id="3.40.50.720">
    <property type="entry name" value="NAD(P)-binding Rossmann-like Domain"/>
    <property type="match status" value="1"/>
</dbReference>
<organism evidence="5 6">
    <name type="scientific">Subtercola lobariae</name>
    <dbReference type="NCBI Taxonomy" id="1588641"/>
    <lineage>
        <taxon>Bacteria</taxon>
        <taxon>Bacillati</taxon>
        <taxon>Actinomycetota</taxon>
        <taxon>Actinomycetes</taxon>
        <taxon>Micrococcales</taxon>
        <taxon>Microbacteriaceae</taxon>
        <taxon>Subtercola</taxon>
    </lineage>
</organism>
<evidence type="ECO:0000256" key="2">
    <source>
        <dbReference type="ARBA" id="ARBA00023002"/>
    </source>
</evidence>
<dbReference type="PRINTS" id="PR00080">
    <property type="entry name" value="SDRFAMILY"/>
</dbReference>
<proteinExistence type="inferred from homology"/>
<dbReference type="SMART" id="SM00822">
    <property type="entry name" value="PKS_KR"/>
    <property type="match status" value="1"/>
</dbReference>
<dbReference type="RefSeq" id="WP_188679192.1">
    <property type="nucleotide sequence ID" value="NZ_BMGP01000005.1"/>
</dbReference>
<keyword evidence="6" id="KW-1185">Reference proteome</keyword>
<dbReference type="GO" id="GO:0016491">
    <property type="term" value="F:oxidoreductase activity"/>
    <property type="evidence" value="ECO:0007669"/>
    <property type="project" value="UniProtKB-KW"/>
</dbReference>
<dbReference type="EMBL" id="BMGP01000005">
    <property type="protein sequence ID" value="GGF32917.1"/>
    <property type="molecule type" value="Genomic_DNA"/>
</dbReference>
<dbReference type="GO" id="GO:0016020">
    <property type="term" value="C:membrane"/>
    <property type="evidence" value="ECO:0007669"/>
    <property type="project" value="TreeGrafter"/>
</dbReference>
<comment type="caution">
    <text evidence="5">The sequence shown here is derived from an EMBL/GenBank/DDBJ whole genome shotgun (WGS) entry which is preliminary data.</text>
</comment>
<name>A0A917BD58_9MICO</name>
<dbReference type="SUPFAM" id="SSF51735">
    <property type="entry name" value="NAD(P)-binding Rossmann-fold domains"/>
    <property type="match status" value="1"/>
</dbReference>
<dbReference type="InterPro" id="IPR002347">
    <property type="entry name" value="SDR_fam"/>
</dbReference>
<evidence type="ECO:0000256" key="3">
    <source>
        <dbReference type="RuleBase" id="RU000363"/>
    </source>
</evidence>
<dbReference type="CDD" id="cd05233">
    <property type="entry name" value="SDR_c"/>
    <property type="match status" value="1"/>
</dbReference>
<dbReference type="Pfam" id="PF00106">
    <property type="entry name" value="adh_short"/>
    <property type="match status" value="1"/>
</dbReference>
<dbReference type="InterPro" id="IPR020904">
    <property type="entry name" value="Sc_DH/Rdtase_CS"/>
</dbReference>
<dbReference type="Proteomes" id="UP000598775">
    <property type="component" value="Unassembled WGS sequence"/>
</dbReference>
<dbReference type="PROSITE" id="PS00061">
    <property type="entry name" value="ADH_SHORT"/>
    <property type="match status" value="1"/>
</dbReference>
<sequence length="245" mass="25333">MAISDLHDAVIIVTGASSGMGEATARALHAAGAHPVLAARRGERIEQLSKELGSALAVVTDVTQADDRSKLIEATLERFGRIDGLVNNAGVSLPGDVADADIDEFRRVLELNVLAPVAVLQSVLPSMRAAGGGTIVNVSSGTTRRVAVGLSPYASTKAALNTLSLAARAELADDAIDVSLVVPFITATEFGDGVFSNPDADFGGRKPHSAEYVGAVIVRLLQTGEERIDLMPGPEDWSLAALPGS</sequence>
<evidence type="ECO:0000256" key="1">
    <source>
        <dbReference type="ARBA" id="ARBA00006484"/>
    </source>
</evidence>
<dbReference type="InterPro" id="IPR057326">
    <property type="entry name" value="KR_dom"/>
</dbReference>
<dbReference type="PRINTS" id="PR00081">
    <property type="entry name" value="GDHRDH"/>
</dbReference>
<feature type="domain" description="Ketoreductase" evidence="4">
    <location>
        <begin position="9"/>
        <end position="179"/>
    </location>
</feature>